<evidence type="ECO:0000313" key="7">
    <source>
        <dbReference type="Proteomes" id="UP000002698"/>
    </source>
</evidence>
<dbReference type="PROSITE" id="PS51296">
    <property type="entry name" value="RIESKE"/>
    <property type="match status" value="1"/>
</dbReference>
<dbReference type="EnsemblBacteria" id="CAI48391">
    <property type="protein sequence ID" value="CAI48391"/>
    <property type="gene ID" value="NP_0600A"/>
</dbReference>
<dbReference type="HOGENOM" id="CLU_055690_4_1_2"/>
<dbReference type="PANTHER" id="PTHR40261">
    <property type="match status" value="1"/>
</dbReference>
<keyword evidence="3" id="KW-0408">Iron</keyword>
<accession>A0A1U7ETX9</accession>
<reference evidence="6 7" key="1">
    <citation type="journal article" date="2005" name="Genome Res.">
        <title>Living with two extremes: conclusions from the genome sequence of Natronomonas pharaonis.</title>
        <authorList>
            <person name="Falb M."/>
            <person name="Pfeiffer F."/>
            <person name="Palm P."/>
            <person name="Rodewald K."/>
            <person name="Hickmann V."/>
            <person name="Tittor J."/>
            <person name="Oesterhelt D."/>
        </authorList>
    </citation>
    <scope>NUCLEOTIDE SEQUENCE [LARGE SCALE GENOMIC DNA]</scope>
    <source>
        <strain evidence="7">ATCC 35678 / DSM 2160 / CIP 103997 / JCM 8858 / NBRC 14720 / NCIMB 2260 / Gabara</strain>
    </source>
</reference>
<evidence type="ECO:0000256" key="4">
    <source>
        <dbReference type="ARBA" id="ARBA00023014"/>
    </source>
</evidence>
<proteinExistence type="predicted"/>
<dbReference type="RefSeq" id="WP_011322027.1">
    <property type="nucleotide sequence ID" value="NC_007426.1"/>
</dbReference>
<dbReference type="Gene3D" id="2.102.10.10">
    <property type="entry name" value="Rieske [2Fe-2S] iron-sulphur domain"/>
    <property type="match status" value="1"/>
</dbReference>
<name>A0A1U7ETX9_NATPD</name>
<sequence>MDDASHIVAVDEVPTDSTLLVTLREGFDEKEVVLVRQDDDVVAWRNYCPHWTDVRLDKGSGAEFRDEELVCTRHGAIFEADSGECSHGPCEGAYLEAVDVAVEGGEVYLTDDDYEFDHIGPKSDRDLSSGRIGFGGN</sequence>
<evidence type="ECO:0000256" key="3">
    <source>
        <dbReference type="ARBA" id="ARBA00023004"/>
    </source>
</evidence>
<dbReference type="InterPro" id="IPR036922">
    <property type="entry name" value="Rieske_2Fe-2S_sf"/>
</dbReference>
<keyword evidence="7" id="KW-1185">Reference proteome</keyword>
<dbReference type="Pfam" id="PF00355">
    <property type="entry name" value="Rieske"/>
    <property type="match status" value="1"/>
</dbReference>
<dbReference type="PANTHER" id="PTHR40261:SF1">
    <property type="entry name" value="RIESKE DOMAIN-CONTAINING PROTEIN"/>
    <property type="match status" value="1"/>
</dbReference>
<dbReference type="eggNOG" id="arCOG02851">
    <property type="taxonomic scope" value="Archaea"/>
</dbReference>
<keyword evidence="2" id="KW-0479">Metal-binding</keyword>
<feature type="domain" description="Rieske" evidence="5">
    <location>
        <begin position="5"/>
        <end position="109"/>
    </location>
</feature>
<keyword evidence="1" id="KW-0001">2Fe-2S</keyword>
<dbReference type="AlphaFoldDB" id="A0A1U7ETX9"/>
<evidence type="ECO:0000313" key="6">
    <source>
        <dbReference type="EMBL" id="CAI48391.2"/>
    </source>
</evidence>
<gene>
    <name evidence="6" type="ordered locus">NP_0600A</name>
</gene>
<dbReference type="OrthoDB" id="250454at2157"/>
<organism evidence="6 7">
    <name type="scientific">Natronomonas pharaonis (strain ATCC 35678 / DSM 2160 / CIP 103997 / JCM 8858 / NBRC 14720 / NCIMB 2260 / Gabara)</name>
    <name type="common">Halobacterium pharaonis</name>
    <dbReference type="NCBI Taxonomy" id="348780"/>
    <lineage>
        <taxon>Archaea</taxon>
        <taxon>Methanobacteriati</taxon>
        <taxon>Methanobacteriota</taxon>
        <taxon>Stenosarchaea group</taxon>
        <taxon>Halobacteria</taxon>
        <taxon>Halobacteriales</taxon>
        <taxon>Natronomonadaceae</taxon>
        <taxon>Natronomonas</taxon>
    </lineage>
</organism>
<evidence type="ECO:0000259" key="5">
    <source>
        <dbReference type="PROSITE" id="PS51296"/>
    </source>
</evidence>
<keyword evidence="4" id="KW-0411">Iron-sulfur</keyword>
<dbReference type="GO" id="GO:0051537">
    <property type="term" value="F:2 iron, 2 sulfur cluster binding"/>
    <property type="evidence" value="ECO:0007669"/>
    <property type="project" value="UniProtKB-KW"/>
</dbReference>
<dbReference type="KEGG" id="nph:NP_0600A"/>
<dbReference type="InterPro" id="IPR017941">
    <property type="entry name" value="Rieske_2Fe-2S"/>
</dbReference>
<evidence type="ECO:0000256" key="1">
    <source>
        <dbReference type="ARBA" id="ARBA00022714"/>
    </source>
</evidence>
<dbReference type="EMBL" id="CR936257">
    <property type="protein sequence ID" value="CAI48391.2"/>
    <property type="molecule type" value="Genomic_DNA"/>
</dbReference>
<dbReference type="STRING" id="348780.NP_0600A"/>
<dbReference type="Proteomes" id="UP000002698">
    <property type="component" value="Chromosome"/>
</dbReference>
<protein>
    <submittedName>
        <fullName evidence="6">Probable iron-sulfur protein (2Fe-2S)</fullName>
    </submittedName>
</protein>
<evidence type="ECO:0000256" key="2">
    <source>
        <dbReference type="ARBA" id="ARBA00022723"/>
    </source>
</evidence>
<dbReference type="CDD" id="cd03467">
    <property type="entry name" value="Rieske"/>
    <property type="match status" value="1"/>
</dbReference>
<dbReference type="GO" id="GO:0046872">
    <property type="term" value="F:metal ion binding"/>
    <property type="evidence" value="ECO:0007669"/>
    <property type="project" value="UniProtKB-KW"/>
</dbReference>
<dbReference type="SUPFAM" id="SSF50022">
    <property type="entry name" value="ISP domain"/>
    <property type="match status" value="1"/>
</dbReference>
<dbReference type="GeneID" id="3700902"/>